<evidence type="ECO:0000256" key="2">
    <source>
        <dbReference type="ARBA" id="ARBA00022723"/>
    </source>
</evidence>
<dbReference type="InterPro" id="IPR015797">
    <property type="entry name" value="NUDIX_hydrolase-like_dom_sf"/>
</dbReference>
<dbReference type="SUPFAM" id="SSF55811">
    <property type="entry name" value="Nudix"/>
    <property type="match status" value="1"/>
</dbReference>
<keyword evidence="3" id="KW-0378">Hydrolase</keyword>
<dbReference type="PROSITE" id="PS51462">
    <property type="entry name" value="NUDIX"/>
    <property type="match status" value="1"/>
</dbReference>
<evidence type="ECO:0000256" key="3">
    <source>
        <dbReference type="ARBA" id="ARBA00022801"/>
    </source>
</evidence>
<dbReference type="AlphaFoldDB" id="A0A3G9G3L4"/>
<proteinExistence type="predicted"/>
<dbReference type="PANTHER" id="PTHR12629:SF0">
    <property type="entry name" value="DIPHOSPHOINOSITOL-POLYPHOSPHATE DIPHOSPHATASE"/>
    <property type="match status" value="1"/>
</dbReference>
<feature type="domain" description="Nudix hydrolase" evidence="5">
    <location>
        <begin position="8"/>
        <end position="147"/>
    </location>
</feature>
<protein>
    <submittedName>
        <fullName evidence="6">Nudix domain protein</fullName>
    </submittedName>
</protein>
<dbReference type="InterPro" id="IPR047198">
    <property type="entry name" value="DDP-like_NUDIX"/>
</dbReference>
<keyword evidence="4" id="KW-0460">Magnesium</keyword>
<reference evidence="7" key="1">
    <citation type="journal article" date="2017" name="Biotechnol. Biofuels">
        <title>Evaluation of environmental bacterial communities as a factor affecting the growth of duckweed Lemna minor.</title>
        <authorList>
            <person name="Ishizawa H."/>
            <person name="Kuroda M."/>
            <person name="Morikawa M."/>
            <person name="Ike M."/>
        </authorList>
    </citation>
    <scope>NUCLEOTIDE SEQUENCE [LARGE SCALE GENOMIC DNA]</scope>
    <source>
        <strain evidence="7">M6</strain>
    </source>
</reference>
<sequence>MDDHAPPSPATQFGALPFRETRNGEVEFLLITSRGSGQWIIPKGKPIPDLTPAETAAREAFEEAGILGEVDPHPIGRFAYMKDQGQPNAQFIPAVEVFAMRVTQQLTLWPEMGQRSMVWLTPEQALHAIEIESLRKIVRRFAKAFAEGT</sequence>
<accession>A0A3G9G3L4</accession>
<dbReference type="Gene3D" id="3.90.79.10">
    <property type="entry name" value="Nucleoside Triphosphate Pyrophosphohydrolase"/>
    <property type="match status" value="1"/>
</dbReference>
<dbReference type="PANTHER" id="PTHR12629">
    <property type="entry name" value="DIPHOSPHOINOSITOL POLYPHOSPHATE PHOSPHOHYDROLASE"/>
    <property type="match status" value="1"/>
</dbReference>
<dbReference type="GO" id="GO:0005737">
    <property type="term" value="C:cytoplasm"/>
    <property type="evidence" value="ECO:0007669"/>
    <property type="project" value="TreeGrafter"/>
</dbReference>
<dbReference type="CDD" id="cd04666">
    <property type="entry name" value="NUDIX_DIPP2_like_Nudt4"/>
    <property type="match status" value="1"/>
</dbReference>
<keyword evidence="2" id="KW-0479">Metal-binding</keyword>
<dbReference type="InterPro" id="IPR000086">
    <property type="entry name" value="NUDIX_hydrolase_dom"/>
</dbReference>
<dbReference type="GO" id="GO:0016462">
    <property type="term" value="F:pyrophosphatase activity"/>
    <property type="evidence" value="ECO:0007669"/>
    <property type="project" value="InterPro"/>
</dbReference>
<dbReference type="Pfam" id="PF00293">
    <property type="entry name" value="NUDIX"/>
    <property type="match status" value="1"/>
</dbReference>
<evidence type="ECO:0000259" key="5">
    <source>
        <dbReference type="PROSITE" id="PS51462"/>
    </source>
</evidence>
<reference evidence="7" key="2">
    <citation type="journal article" date="2017" name="Plant Physiol. Biochem.">
        <title>Differential oxidative and antioxidative response of duckweed Lemna minor toward plant growth promoting/inhibiting bacteria.</title>
        <authorList>
            <person name="Ishizawa H."/>
            <person name="Kuroda M."/>
            <person name="Morikawa M."/>
            <person name="Ike M."/>
        </authorList>
    </citation>
    <scope>NUCLEOTIDE SEQUENCE [LARGE SCALE GENOMIC DNA]</scope>
    <source>
        <strain evidence="7">M6</strain>
    </source>
</reference>
<comment type="cofactor">
    <cofactor evidence="1">
        <name>Mg(2+)</name>
        <dbReference type="ChEBI" id="CHEBI:18420"/>
    </cofactor>
</comment>
<evidence type="ECO:0000256" key="1">
    <source>
        <dbReference type="ARBA" id="ARBA00001946"/>
    </source>
</evidence>
<dbReference type="RefSeq" id="WP_126419545.1">
    <property type="nucleotide sequence ID" value="NZ_AP018827.1"/>
</dbReference>
<evidence type="ECO:0000256" key="4">
    <source>
        <dbReference type="ARBA" id="ARBA00022842"/>
    </source>
</evidence>
<dbReference type="Proteomes" id="UP000278756">
    <property type="component" value="Chromosome 1"/>
</dbReference>
<organism evidence="6 7">
    <name type="scientific">Asticcacaulis excentricus</name>
    <dbReference type="NCBI Taxonomy" id="78587"/>
    <lineage>
        <taxon>Bacteria</taxon>
        <taxon>Pseudomonadati</taxon>
        <taxon>Pseudomonadota</taxon>
        <taxon>Alphaproteobacteria</taxon>
        <taxon>Caulobacterales</taxon>
        <taxon>Caulobacteraceae</taxon>
        <taxon>Asticcacaulis</taxon>
    </lineage>
</organism>
<dbReference type="GO" id="GO:0046872">
    <property type="term" value="F:metal ion binding"/>
    <property type="evidence" value="ECO:0007669"/>
    <property type="project" value="UniProtKB-KW"/>
</dbReference>
<dbReference type="OrthoDB" id="7066910at2"/>
<evidence type="ECO:0000313" key="7">
    <source>
        <dbReference type="Proteomes" id="UP000278756"/>
    </source>
</evidence>
<gene>
    <name evidence="6" type="ORF">EM6_0111</name>
</gene>
<dbReference type="EMBL" id="AP018827">
    <property type="protein sequence ID" value="BBF79544.1"/>
    <property type="molecule type" value="Genomic_DNA"/>
</dbReference>
<evidence type="ECO:0000313" key="6">
    <source>
        <dbReference type="EMBL" id="BBF79544.1"/>
    </source>
</evidence>
<name>A0A3G9G3L4_9CAUL</name>